<dbReference type="InterPro" id="IPR036138">
    <property type="entry name" value="PBP_dimer_sf"/>
</dbReference>
<sequence>MEIKKDILWRVYLSFIGVILLSFVVLGRVLYIQQAQGEYWRSLSDSLHQKFIELDAERGTIYSEDGQMLSTSIPFFDIYMDFGAEGLRDKGGKRFKENIDSFSLVLANFFEDKSAKEYKKELQLAYNEKDRYYNLKKGLTFDQYKSFREFPLVRQGRNKSGVIVEVKTKRLNPFGMLARRTIGLARENAQNVGLERTYDSLLKGTTGKRLVRFVGGSAYVPVDGYEIDPENGKDIMTTLDINMQDIANNALMKMMVQSEAEYGTCIVMETATGKIKAIANLGRGKNGNYDEALNYALRTTEPGSTIKLATLMAVLDEGSSKVNDLVEVGSAGQQYVGVRMVTDAERSPRPVMTVRECFAHSSNVAMGKLAYKAFAQEPDKFKSYLHKFHLDKMTGLGLVGEEPPVLPKLKRNREGLHAMITASFGYALEVSPLHTAMLYNAVANGGKMVQPYLVNSIKSNGVTVEEFEPTVLEEAIAKPATIKAARQAMESVVTEGTAKGVFADCPFPVAGKTGTAHVAAGDIKYDDGVYQASFAGYFPADKPEYTIVVLIRTHPHAAMHYGGQLAAPVFKEVATKLFAMYVKQKRTNAISLVVDSTAHMYAGYKKDIQEVLQTIGVKNNDGSASATWAKLTTVNNQVLVRANTVAKKVIPDVQGMNVKDAVYLLENMDVKVSVSGRGKVVMQSLAAGTPIRRNERITLLLN</sequence>
<dbReference type="GO" id="GO:0016740">
    <property type="term" value="F:transferase activity"/>
    <property type="evidence" value="ECO:0007669"/>
    <property type="project" value="UniProtKB-KW"/>
</dbReference>
<dbReference type="SUPFAM" id="SSF56601">
    <property type="entry name" value="beta-lactamase/transpeptidase-like"/>
    <property type="match status" value="1"/>
</dbReference>
<evidence type="ECO:0000256" key="4">
    <source>
        <dbReference type="SAM" id="Phobius"/>
    </source>
</evidence>
<keyword evidence="4" id="KW-0812">Transmembrane</keyword>
<dbReference type="Gene3D" id="3.30.450.330">
    <property type="match status" value="1"/>
</dbReference>
<dbReference type="KEGG" id="fla:SY85_08595"/>
<dbReference type="PATRIC" id="fig|1492898.3.peg.1846"/>
<evidence type="ECO:0000313" key="7">
    <source>
        <dbReference type="Proteomes" id="UP000077177"/>
    </source>
</evidence>
<dbReference type="Pfam" id="PF00905">
    <property type="entry name" value="Transpeptidase"/>
    <property type="match status" value="1"/>
</dbReference>
<keyword evidence="6" id="KW-0808">Transferase</keyword>
<dbReference type="PANTHER" id="PTHR30627">
    <property type="entry name" value="PEPTIDOGLYCAN D,D-TRANSPEPTIDASE"/>
    <property type="match status" value="1"/>
</dbReference>
<feature type="transmembrane region" description="Helical" evidence="4">
    <location>
        <begin position="12"/>
        <end position="31"/>
    </location>
</feature>
<dbReference type="GO" id="GO:0071555">
    <property type="term" value="P:cell wall organization"/>
    <property type="evidence" value="ECO:0007669"/>
    <property type="project" value="TreeGrafter"/>
</dbReference>
<keyword evidence="4" id="KW-1133">Transmembrane helix</keyword>
<dbReference type="SUPFAM" id="SSF56519">
    <property type="entry name" value="Penicillin binding protein dimerisation domain"/>
    <property type="match status" value="1"/>
</dbReference>
<name>A0A172TU77_9BACT</name>
<dbReference type="GO" id="GO:0005886">
    <property type="term" value="C:plasma membrane"/>
    <property type="evidence" value="ECO:0007669"/>
    <property type="project" value="TreeGrafter"/>
</dbReference>
<dbReference type="STRING" id="1492898.SY85_08595"/>
<organism evidence="6 7">
    <name type="scientific">Flavisolibacter tropicus</name>
    <dbReference type="NCBI Taxonomy" id="1492898"/>
    <lineage>
        <taxon>Bacteria</taxon>
        <taxon>Pseudomonadati</taxon>
        <taxon>Bacteroidota</taxon>
        <taxon>Chitinophagia</taxon>
        <taxon>Chitinophagales</taxon>
        <taxon>Chitinophagaceae</taxon>
        <taxon>Flavisolibacter</taxon>
    </lineage>
</organism>
<proteinExistence type="predicted"/>
<reference evidence="7" key="1">
    <citation type="submission" date="2015-01" db="EMBL/GenBank/DDBJ databases">
        <title>Flavisolibacter sp./LCS9/ whole genome sequencing.</title>
        <authorList>
            <person name="Kim M.K."/>
            <person name="Srinivasan S."/>
            <person name="Lee J.-J."/>
        </authorList>
    </citation>
    <scope>NUCLEOTIDE SEQUENCE [LARGE SCALE GENOMIC DNA]</scope>
    <source>
        <strain evidence="7">LCS9</strain>
    </source>
</reference>
<dbReference type="GO" id="GO:0008658">
    <property type="term" value="F:penicillin binding"/>
    <property type="evidence" value="ECO:0007669"/>
    <property type="project" value="InterPro"/>
</dbReference>
<keyword evidence="2" id="KW-0645">Protease</keyword>
<dbReference type="Gene3D" id="3.40.710.10">
    <property type="entry name" value="DD-peptidase/beta-lactamase superfamily"/>
    <property type="match status" value="1"/>
</dbReference>
<evidence type="ECO:0000259" key="5">
    <source>
        <dbReference type="PROSITE" id="PS51178"/>
    </source>
</evidence>
<keyword evidence="7" id="KW-1185">Reference proteome</keyword>
<dbReference type="PANTHER" id="PTHR30627:SF1">
    <property type="entry name" value="PEPTIDOGLYCAN D,D-TRANSPEPTIDASE FTSI"/>
    <property type="match status" value="1"/>
</dbReference>
<reference evidence="6 7" key="2">
    <citation type="journal article" date="2016" name="Int. J. Syst. Evol. Microbiol.">
        <title>Flavisolibacter tropicus sp. nov., isolated from tropical soil.</title>
        <authorList>
            <person name="Lee J.J."/>
            <person name="Kang M.S."/>
            <person name="Kim G.S."/>
            <person name="Lee C.S."/>
            <person name="Lim S."/>
            <person name="Lee J."/>
            <person name="Roh S.H."/>
            <person name="Kang H."/>
            <person name="Ha J.M."/>
            <person name="Bae S."/>
            <person name="Jung H.Y."/>
            <person name="Kim M.K."/>
        </authorList>
    </citation>
    <scope>NUCLEOTIDE SEQUENCE [LARGE SCALE GENOMIC DNA]</scope>
    <source>
        <strain evidence="6 7">LCS9</strain>
    </source>
</reference>
<dbReference type="InterPro" id="IPR005311">
    <property type="entry name" value="PBP_dimer"/>
</dbReference>
<dbReference type="EMBL" id="CP011390">
    <property type="protein sequence ID" value="ANE50552.1"/>
    <property type="molecule type" value="Genomic_DNA"/>
</dbReference>
<dbReference type="Pfam" id="PF03717">
    <property type="entry name" value="PBP_dimer"/>
    <property type="match status" value="1"/>
</dbReference>
<dbReference type="InterPro" id="IPR050515">
    <property type="entry name" value="Beta-lactam/transpept"/>
</dbReference>
<evidence type="ECO:0000256" key="2">
    <source>
        <dbReference type="ARBA" id="ARBA00022645"/>
    </source>
</evidence>
<evidence type="ECO:0000256" key="1">
    <source>
        <dbReference type="ARBA" id="ARBA00004370"/>
    </source>
</evidence>
<dbReference type="Pfam" id="PF03793">
    <property type="entry name" value="PASTA"/>
    <property type="match status" value="1"/>
</dbReference>
<dbReference type="Gene3D" id="3.90.1310.10">
    <property type="entry name" value="Penicillin-binding protein 2a (Domain 2)"/>
    <property type="match status" value="1"/>
</dbReference>
<dbReference type="OrthoDB" id="9804124at2"/>
<dbReference type="SUPFAM" id="SSF54184">
    <property type="entry name" value="Penicillin-binding protein 2x (pbp-2x), c-terminal domain"/>
    <property type="match status" value="1"/>
</dbReference>
<protein>
    <submittedName>
        <fullName evidence="6">Peptidoglycan glycosyltransferase</fullName>
    </submittedName>
</protein>
<keyword evidence="2" id="KW-0378">Hydrolase</keyword>
<accession>A0A172TU77</accession>
<evidence type="ECO:0000313" key="6">
    <source>
        <dbReference type="EMBL" id="ANE50552.1"/>
    </source>
</evidence>
<dbReference type="InterPro" id="IPR001460">
    <property type="entry name" value="PCN-bd_Tpept"/>
</dbReference>
<dbReference type="Proteomes" id="UP000077177">
    <property type="component" value="Chromosome"/>
</dbReference>
<dbReference type="Gene3D" id="3.30.10.20">
    <property type="match status" value="1"/>
</dbReference>
<dbReference type="PROSITE" id="PS51178">
    <property type="entry name" value="PASTA"/>
    <property type="match status" value="1"/>
</dbReference>
<gene>
    <name evidence="6" type="ORF">SY85_08595</name>
</gene>
<feature type="domain" description="PASTA" evidence="5">
    <location>
        <begin position="644"/>
        <end position="702"/>
    </location>
</feature>
<dbReference type="InterPro" id="IPR005543">
    <property type="entry name" value="PASTA_dom"/>
</dbReference>
<comment type="subcellular location">
    <subcellularLocation>
        <location evidence="1">Membrane</location>
    </subcellularLocation>
</comment>
<dbReference type="InterPro" id="IPR012338">
    <property type="entry name" value="Beta-lactam/transpept-like"/>
</dbReference>
<dbReference type="SMART" id="SM00740">
    <property type="entry name" value="PASTA"/>
    <property type="match status" value="1"/>
</dbReference>
<dbReference type="GO" id="GO:0004180">
    <property type="term" value="F:carboxypeptidase activity"/>
    <property type="evidence" value="ECO:0007669"/>
    <property type="project" value="UniProtKB-KW"/>
</dbReference>
<keyword evidence="2" id="KW-0121">Carboxypeptidase</keyword>
<dbReference type="CDD" id="cd06575">
    <property type="entry name" value="PASTA_Pbp2x-like_2"/>
    <property type="match status" value="1"/>
</dbReference>
<dbReference type="AlphaFoldDB" id="A0A172TU77"/>
<keyword evidence="3 4" id="KW-0472">Membrane</keyword>
<evidence type="ECO:0000256" key="3">
    <source>
        <dbReference type="ARBA" id="ARBA00023136"/>
    </source>
</evidence>